<dbReference type="InterPro" id="IPR029058">
    <property type="entry name" value="AB_hydrolase_fold"/>
</dbReference>
<sequence length="255" mass="29575">MPEYYLQVDNASLCYEIEGTGPFIIIVPGGNGGAKLFERFRNLLVKHFTVVLYDRRGYFRSRLTGPQDYSKLFGICSSGAILMTYLNKYPETLSKLFIHEPLIFMDTLEGKDEIQKFHLDMYQVYLTKGRNAAMHELGNRYSNELDYSTLVEKQKKDKANNWDYCFQYEWREYPFAKVDWRAAKSHRDKVAILYGVDCIGFFCVEAGKSIAEYLGNEYVESPGAHIGVYDESQKISKAFIKLCRKQSLFLDEPKL</sequence>
<name>A0ABP9YJS4_9FUNG</name>
<dbReference type="SUPFAM" id="SSF53474">
    <property type="entry name" value="alpha/beta-Hydrolases"/>
    <property type="match status" value="1"/>
</dbReference>
<dbReference type="EMBL" id="BAABUK010000002">
    <property type="protein sequence ID" value="GAA5807092.1"/>
    <property type="molecule type" value="Genomic_DNA"/>
</dbReference>
<evidence type="ECO:0000313" key="1">
    <source>
        <dbReference type="EMBL" id="GAA5807092.1"/>
    </source>
</evidence>
<evidence type="ECO:0008006" key="3">
    <source>
        <dbReference type="Google" id="ProtNLM"/>
    </source>
</evidence>
<dbReference type="Gene3D" id="3.40.50.1820">
    <property type="entry name" value="alpha/beta hydrolase"/>
    <property type="match status" value="1"/>
</dbReference>
<keyword evidence="2" id="KW-1185">Reference proteome</keyword>
<protein>
    <recommendedName>
        <fullName evidence="3">AB hydrolase-1 domain-containing protein</fullName>
    </recommendedName>
</protein>
<evidence type="ECO:0000313" key="2">
    <source>
        <dbReference type="Proteomes" id="UP001473302"/>
    </source>
</evidence>
<dbReference type="Proteomes" id="UP001473302">
    <property type="component" value="Unassembled WGS sequence"/>
</dbReference>
<gene>
    <name evidence="1" type="ORF">MFLAVUS_000442</name>
</gene>
<accession>A0ABP9YJS4</accession>
<reference evidence="1 2" key="1">
    <citation type="submission" date="2024-04" db="EMBL/GenBank/DDBJ databases">
        <title>genome sequences of Mucor flavus KT1a and Helicostylum pulchrum KT1b strains isolated from the surface of a dry-aged beef.</title>
        <authorList>
            <person name="Toyotome T."/>
            <person name="Hosono M."/>
            <person name="Torimaru M."/>
            <person name="Fukuda K."/>
            <person name="Mikami N."/>
        </authorList>
    </citation>
    <scope>NUCLEOTIDE SEQUENCE [LARGE SCALE GENOMIC DNA]</scope>
    <source>
        <strain evidence="1 2">KT1a</strain>
    </source>
</reference>
<proteinExistence type="predicted"/>
<organism evidence="1 2">
    <name type="scientific">Mucor flavus</name>
    <dbReference type="NCBI Taxonomy" id="439312"/>
    <lineage>
        <taxon>Eukaryota</taxon>
        <taxon>Fungi</taxon>
        <taxon>Fungi incertae sedis</taxon>
        <taxon>Mucoromycota</taxon>
        <taxon>Mucoromycotina</taxon>
        <taxon>Mucoromycetes</taxon>
        <taxon>Mucorales</taxon>
        <taxon>Mucorineae</taxon>
        <taxon>Mucoraceae</taxon>
        <taxon>Mucor</taxon>
    </lineage>
</organism>
<comment type="caution">
    <text evidence="1">The sequence shown here is derived from an EMBL/GenBank/DDBJ whole genome shotgun (WGS) entry which is preliminary data.</text>
</comment>